<organism evidence="2 3">
    <name type="scientific">Fusarium solani</name>
    <name type="common">Filamentous fungus</name>
    <dbReference type="NCBI Taxonomy" id="169388"/>
    <lineage>
        <taxon>Eukaryota</taxon>
        <taxon>Fungi</taxon>
        <taxon>Dikarya</taxon>
        <taxon>Ascomycota</taxon>
        <taxon>Pezizomycotina</taxon>
        <taxon>Sordariomycetes</taxon>
        <taxon>Hypocreomycetidae</taxon>
        <taxon>Hypocreales</taxon>
        <taxon>Nectriaceae</taxon>
        <taxon>Fusarium</taxon>
        <taxon>Fusarium solani species complex</taxon>
    </lineage>
</organism>
<dbReference type="InterPro" id="IPR052895">
    <property type="entry name" value="HetReg/Transcr_Mod"/>
</dbReference>
<feature type="domain" description="Heterokaryon incompatibility" evidence="1">
    <location>
        <begin position="52"/>
        <end position="196"/>
    </location>
</feature>
<dbReference type="PANTHER" id="PTHR24148:SF82">
    <property type="entry name" value="HETEROKARYON INCOMPATIBILITY DOMAIN-CONTAINING PROTEIN"/>
    <property type="match status" value="1"/>
</dbReference>
<accession>A0A9P9HY77</accession>
<dbReference type="AlphaFoldDB" id="A0A9P9HY77"/>
<dbReference type="OrthoDB" id="2157530at2759"/>
<protein>
    <submittedName>
        <fullName evidence="2">Heterokaryon incompatibility protein-domain-containing protein</fullName>
    </submittedName>
</protein>
<sequence length="560" mass="63634">MAVKIPPSDLIFPNLNEGRAEIRILEVQPGNPGSSIHCKFHVATLDELEHPYETLSYTWGDENEVTKVTVWLDETPVPVAKNLFDALKRLRMTHEPRYLWVDALCINQADDVEKTWQVSMMHRIYSQCQQCAIWLGALGDVDVFHARAAVDTLCWFAGSRGKPDWMDDDSARDYAAKALKILINLPWWGRIWTVQEAILPSSATVYWGPCDISWDLMRRAADSFFDNPSRQIPGEFWAHGGTIDLQSAMRGLQFTSRESLFQVLWRWRFRQATDPRDKVYGLVGFRRDTSLPTVKTCNYKIDVRTLYQRVTADLIRLSTDLQPLIGRGGEVSEIPGLASWAVDWHGVRDDSRRSTVNFWDHHRRWHGLGYTADRGLRGVGQGLKVKDDQILYLHGLQLDRICVVEDRSKGTCVEDYGSAGSLFLTSGGRWGRVITQFQEQYPGQLPDNWMSAFLGLITGKLVPQDPNHGDGIDDWMKNMVRPQAVFITESGRFGLGPRNIQPGQEVWVLGGSRFPVVLSRRDGGVDDECFTFAGECFVYGVMRGEAVEGRSSEQREIKLY</sequence>
<reference evidence="2" key="1">
    <citation type="journal article" date="2021" name="Nat. Commun.">
        <title>Genetic determinants of endophytism in the Arabidopsis root mycobiome.</title>
        <authorList>
            <person name="Mesny F."/>
            <person name="Miyauchi S."/>
            <person name="Thiergart T."/>
            <person name="Pickel B."/>
            <person name="Atanasova L."/>
            <person name="Karlsson M."/>
            <person name="Huettel B."/>
            <person name="Barry K.W."/>
            <person name="Haridas S."/>
            <person name="Chen C."/>
            <person name="Bauer D."/>
            <person name="Andreopoulos W."/>
            <person name="Pangilinan J."/>
            <person name="LaButti K."/>
            <person name="Riley R."/>
            <person name="Lipzen A."/>
            <person name="Clum A."/>
            <person name="Drula E."/>
            <person name="Henrissat B."/>
            <person name="Kohler A."/>
            <person name="Grigoriev I.V."/>
            <person name="Martin F.M."/>
            <person name="Hacquard S."/>
        </authorList>
    </citation>
    <scope>NUCLEOTIDE SEQUENCE</scope>
    <source>
        <strain evidence="2">FSSC 5 MPI-SDFR-AT-0091</strain>
    </source>
</reference>
<name>A0A9P9HY77_FUSSL</name>
<dbReference type="PANTHER" id="PTHR24148">
    <property type="entry name" value="ANKYRIN REPEAT DOMAIN-CONTAINING PROTEIN 39 HOMOLOG-RELATED"/>
    <property type="match status" value="1"/>
</dbReference>
<proteinExistence type="predicted"/>
<dbReference type="Pfam" id="PF26639">
    <property type="entry name" value="Het-6_barrel"/>
    <property type="match status" value="1"/>
</dbReference>
<dbReference type="Pfam" id="PF06985">
    <property type="entry name" value="HET"/>
    <property type="match status" value="1"/>
</dbReference>
<evidence type="ECO:0000259" key="1">
    <source>
        <dbReference type="Pfam" id="PF06985"/>
    </source>
</evidence>
<dbReference type="InterPro" id="IPR010730">
    <property type="entry name" value="HET"/>
</dbReference>
<evidence type="ECO:0000313" key="2">
    <source>
        <dbReference type="EMBL" id="KAH7265780.1"/>
    </source>
</evidence>
<keyword evidence="3" id="KW-1185">Reference proteome</keyword>
<evidence type="ECO:0000313" key="3">
    <source>
        <dbReference type="Proteomes" id="UP000736672"/>
    </source>
</evidence>
<dbReference type="EMBL" id="JAGTJS010000006">
    <property type="protein sequence ID" value="KAH7265780.1"/>
    <property type="molecule type" value="Genomic_DNA"/>
</dbReference>
<comment type="caution">
    <text evidence="2">The sequence shown here is derived from an EMBL/GenBank/DDBJ whole genome shotgun (WGS) entry which is preliminary data.</text>
</comment>
<gene>
    <name evidence="2" type="ORF">B0J15DRAFT_487256</name>
</gene>
<dbReference type="Proteomes" id="UP000736672">
    <property type="component" value="Unassembled WGS sequence"/>
</dbReference>